<name>A0ABR2H2I0_9EUKA</name>
<reference evidence="1 2" key="1">
    <citation type="submission" date="2024-04" db="EMBL/GenBank/DDBJ databases">
        <title>Tritrichomonas musculus Genome.</title>
        <authorList>
            <person name="Alves-Ferreira E."/>
            <person name="Grigg M."/>
            <person name="Lorenzi H."/>
            <person name="Galac M."/>
        </authorList>
    </citation>
    <scope>NUCLEOTIDE SEQUENCE [LARGE SCALE GENOMIC DNA]</scope>
    <source>
        <strain evidence="1 2">EAF2021</strain>
    </source>
</reference>
<keyword evidence="2" id="KW-1185">Reference proteome</keyword>
<accession>A0ABR2H2I0</accession>
<gene>
    <name evidence="1" type="ORF">M9Y10_030814</name>
</gene>
<proteinExistence type="predicted"/>
<comment type="caution">
    <text evidence="1">The sequence shown here is derived from an EMBL/GenBank/DDBJ whole genome shotgun (WGS) entry which is preliminary data.</text>
</comment>
<evidence type="ECO:0000313" key="1">
    <source>
        <dbReference type="EMBL" id="KAK8840414.1"/>
    </source>
</evidence>
<protein>
    <submittedName>
        <fullName evidence="1">Uncharacterized protein</fullName>
    </submittedName>
</protein>
<dbReference type="Proteomes" id="UP001470230">
    <property type="component" value="Unassembled WGS sequence"/>
</dbReference>
<organism evidence="1 2">
    <name type="scientific">Tritrichomonas musculus</name>
    <dbReference type="NCBI Taxonomy" id="1915356"/>
    <lineage>
        <taxon>Eukaryota</taxon>
        <taxon>Metamonada</taxon>
        <taxon>Parabasalia</taxon>
        <taxon>Tritrichomonadida</taxon>
        <taxon>Tritrichomonadidae</taxon>
        <taxon>Tritrichomonas</taxon>
    </lineage>
</organism>
<evidence type="ECO:0000313" key="2">
    <source>
        <dbReference type="Proteomes" id="UP001470230"/>
    </source>
</evidence>
<sequence length="195" mass="22265">MIKVHYALADVPSKIFTIEIQSKTTCGEFLLLLCEKEKKVYHILFFEGSQVDMQDQIIDYISNQYCVFIASLTDDIPSKEFISSINVLFQDFLSKSEPATCLPSIKQLKVSNSSFKKNLGISPLIEKSTKRLCFTKIHQKHSYEGTICECDEDILLEASIKHPAAVPFLGYNYNRNGDLQLYPLFLHAKILFPIE</sequence>
<dbReference type="EMBL" id="JAPFFF010000046">
    <property type="protein sequence ID" value="KAK8840414.1"/>
    <property type="molecule type" value="Genomic_DNA"/>
</dbReference>